<evidence type="ECO:0000256" key="4">
    <source>
        <dbReference type="ARBA" id="ARBA00022692"/>
    </source>
</evidence>
<dbReference type="Pfam" id="PF13641">
    <property type="entry name" value="Glyco_tranf_2_3"/>
    <property type="match status" value="1"/>
</dbReference>
<evidence type="ECO:0000313" key="9">
    <source>
        <dbReference type="Proteomes" id="UP001056937"/>
    </source>
</evidence>
<evidence type="ECO:0000256" key="7">
    <source>
        <dbReference type="SAM" id="Phobius"/>
    </source>
</evidence>
<dbReference type="EMBL" id="CP084930">
    <property type="protein sequence ID" value="USI74277.1"/>
    <property type="molecule type" value="Genomic_DNA"/>
</dbReference>
<keyword evidence="9" id="KW-1185">Reference proteome</keyword>
<keyword evidence="4 7" id="KW-0812">Transmembrane</keyword>
<organism evidence="8 9">
    <name type="scientific">Sphingomonas morindae</name>
    <dbReference type="NCBI Taxonomy" id="1541170"/>
    <lineage>
        <taxon>Bacteria</taxon>
        <taxon>Pseudomonadati</taxon>
        <taxon>Pseudomonadota</taxon>
        <taxon>Alphaproteobacteria</taxon>
        <taxon>Sphingomonadales</taxon>
        <taxon>Sphingomonadaceae</taxon>
        <taxon>Sphingomonas</taxon>
    </lineage>
</organism>
<evidence type="ECO:0000313" key="8">
    <source>
        <dbReference type="EMBL" id="USI74277.1"/>
    </source>
</evidence>
<feature type="transmembrane region" description="Helical" evidence="7">
    <location>
        <begin position="412"/>
        <end position="433"/>
    </location>
</feature>
<proteinExistence type="predicted"/>
<keyword evidence="3 8" id="KW-0808">Transferase</keyword>
<dbReference type="SUPFAM" id="SSF53448">
    <property type="entry name" value="Nucleotide-diphospho-sugar transferases"/>
    <property type="match status" value="1"/>
</dbReference>
<evidence type="ECO:0000256" key="5">
    <source>
        <dbReference type="ARBA" id="ARBA00022989"/>
    </source>
</evidence>
<dbReference type="InterPro" id="IPR050321">
    <property type="entry name" value="Glycosyltr_2/OpgH_subfam"/>
</dbReference>
<name>A0ABY4XBE7_9SPHN</name>
<feature type="transmembrane region" description="Helical" evidence="7">
    <location>
        <begin position="344"/>
        <end position="365"/>
    </location>
</feature>
<dbReference type="InterPro" id="IPR029044">
    <property type="entry name" value="Nucleotide-diphossugar_trans"/>
</dbReference>
<dbReference type="PANTHER" id="PTHR43867:SF2">
    <property type="entry name" value="CELLULOSE SYNTHASE CATALYTIC SUBUNIT A [UDP-FORMING]"/>
    <property type="match status" value="1"/>
</dbReference>
<keyword evidence="5 7" id="KW-1133">Transmembrane helix</keyword>
<dbReference type="RefSeq" id="WP_252168080.1">
    <property type="nucleotide sequence ID" value="NZ_CP084930.1"/>
</dbReference>
<evidence type="ECO:0000256" key="6">
    <source>
        <dbReference type="ARBA" id="ARBA00023136"/>
    </source>
</evidence>
<reference evidence="8" key="1">
    <citation type="journal article" date="2022" name="Toxins">
        <title>Genomic Analysis of Sphingopyxis sp. USTB-05 for Biodegrading Cyanobacterial Hepatotoxins.</title>
        <authorList>
            <person name="Liu C."/>
            <person name="Xu Q."/>
            <person name="Zhao Z."/>
            <person name="Zhang H."/>
            <person name="Liu X."/>
            <person name="Yin C."/>
            <person name="Liu Y."/>
            <person name="Yan H."/>
        </authorList>
    </citation>
    <scope>NUCLEOTIDE SEQUENCE</scope>
    <source>
        <strain evidence="8">NBD5</strain>
    </source>
</reference>
<dbReference type="PANTHER" id="PTHR43867">
    <property type="entry name" value="CELLULOSE SYNTHASE CATALYTIC SUBUNIT A [UDP-FORMING]"/>
    <property type="match status" value="1"/>
</dbReference>
<sequence>MDAALAAAARELMLFAVVGILVAGLDDLAIDLAWLMRGLGRRRASRRRPPPATLADLAPDRPGRLVLFVPAWGEARVIGAMVATARARLRHPDWRLYIGTYPNDRPTRVAVRAAAGGDPRMRLVIGDRPGPTTKASCLNWLWRALRADEARTGRPAKAVVLHDAEDEVHGDELALFDALIERFDLVQLPVHAVPVRRRGAWARLVSGHYAGEFAEAHGKLLPIRAAMGAALPSAGTGCALRPAMLARLAGGGAGPFDADSLTEDYELGLRVRALGGRSAFVRLPARPGAPPVAVRACFPASLAAATKQKSRWIAGIALFGWTRLGWRGGPADRWMLLRDRRPPLAALILFAAYLGPLLGAIARAIGGGPAPVPPPPLIGATLALLGWRMAVRAGFTARDHGWRLALLTPVHLLIGNLVAMAASLRAIGLYLALRRTGRVRWDKTEHDFPDPDA</sequence>
<dbReference type="GO" id="GO:0016740">
    <property type="term" value="F:transferase activity"/>
    <property type="evidence" value="ECO:0007669"/>
    <property type="project" value="UniProtKB-KW"/>
</dbReference>
<evidence type="ECO:0000256" key="2">
    <source>
        <dbReference type="ARBA" id="ARBA00022676"/>
    </source>
</evidence>
<evidence type="ECO:0000256" key="1">
    <source>
        <dbReference type="ARBA" id="ARBA00004141"/>
    </source>
</evidence>
<gene>
    <name evidence="8" type="ORF">LHA26_07450</name>
</gene>
<dbReference type="NCBIfam" id="NF011307">
    <property type="entry name" value="PRK14716.1-5"/>
    <property type="match status" value="1"/>
</dbReference>
<accession>A0ABY4XBE7</accession>
<feature type="transmembrane region" description="Helical" evidence="7">
    <location>
        <begin position="12"/>
        <end position="36"/>
    </location>
</feature>
<dbReference type="Proteomes" id="UP001056937">
    <property type="component" value="Chromosome 1"/>
</dbReference>
<keyword evidence="2" id="KW-0328">Glycosyltransferase</keyword>
<dbReference type="Gene3D" id="3.90.550.10">
    <property type="entry name" value="Spore Coat Polysaccharide Biosynthesis Protein SpsA, Chain A"/>
    <property type="match status" value="1"/>
</dbReference>
<protein>
    <submittedName>
        <fullName evidence="8">Glycosyl transferase family protein</fullName>
    </submittedName>
</protein>
<comment type="subcellular location">
    <subcellularLocation>
        <location evidence="1">Membrane</location>
        <topology evidence="1">Multi-pass membrane protein</topology>
    </subcellularLocation>
</comment>
<evidence type="ECO:0000256" key="3">
    <source>
        <dbReference type="ARBA" id="ARBA00022679"/>
    </source>
</evidence>
<keyword evidence="6 7" id="KW-0472">Membrane</keyword>